<evidence type="ECO:0008006" key="20">
    <source>
        <dbReference type="Google" id="ProtNLM"/>
    </source>
</evidence>
<gene>
    <name evidence="18" type="ORF">GWI33_016367</name>
</gene>
<dbReference type="GO" id="GO:0015031">
    <property type="term" value="P:protein transport"/>
    <property type="evidence" value="ECO:0007669"/>
    <property type="project" value="UniProtKB-KW"/>
</dbReference>
<keyword evidence="13 15" id="KW-0175">Coiled coil</keyword>
<dbReference type="PANTHER" id="PTHR31179">
    <property type="entry name" value="RAB GTPASE-BINDING EFFECTOR PROTEIN"/>
    <property type="match status" value="1"/>
</dbReference>
<dbReference type="InterPro" id="IPR011011">
    <property type="entry name" value="Znf_FYVE_PHD"/>
</dbReference>
<reference evidence="18" key="1">
    <citation type="submission" date="2020-08" db="EMBL/GenBank/DDBJ databases">
        <title>Genome sequencing and assembly of the red palm weevil Rhynchophorus ferrugineus.</title>
        <authorList>
            <person name="Dias G.B."/>
            <person name="Bergman C.M."/>
            <person name="Manee M."/>
        </authorList>
    </citation>
    <scope>NUCLEOTIDE SEQUENCE</scope>
    <source>
        <strain evidence="18">AA-2017</strain>
        <tissue evidence="18">Whole larva</tissue>
    </source>
</reference>
<feature type="coiled-coil region" evidence="15">
    <location>
        <begin position="277"/>
        <end position="389"/>
    </location>
</feature>
<keyword evidence="10 14" id="KW-0863">Zinc-finger</keyword>
<dbReference type="GO" id="GO:0006897">
    <property type="term" value="P:endocytosis"/>
    <property type="evidence" value="ECO:0007669"/>
    <property type="project" value="UniProtKB-KW"/>
</dbReference>
<dbReference type="GO" id="GO:0008083">
    <property type="term" value="F:growth factor activity"/>
    <property type="evidence" value="ECO:0007669"/>
    <property type="project" value="InterPro"/>
</dbReference>
<dbReference type="CDD" id="cd15739">
    <property type="entry name" value="FYVE_RABE_unchar"/>
    <property type="match status" value="1"/>
</dbReference>
<dbReference type="GO" id="GO:0005769">
    <property type="term" value="C:early endosome"/>
    <property type="evidence" value="ECO:0007669"/>
    <property type="project" value="UniProtKB-SubCell"/>
</dbReference>
<keyword evidence="11" id="KW-0862">Zinc</keyword>
<dbReference type="GO" id="GO:0005096">
    <property type="term" value="F:GTPase activator activity"/>
    <property type="evidence" value="ECO:0007669"/>
    <property type="project" value="InterPro"/>
</dbReference>
<dbReference type="Pfam" id="PF03528">
    <property type="entry name" value="Rabaptin"/>
    <property type="match status" value="1"/>
</dbReference>
<name>A0A834HYX2_RHYFE</name>
<feature type="coiled-coil region" evidence="15">
    <location>
        <begin position="194"/>
        <end position="235"/>
    </location>
</feature>
<comment type="similarity">
    <text evidence="3">Belongs to the rabaptin family.</text>
</comment>
<keyword evidence="19" id="KW-1185">Reference proteome</keyword>
<accession>A0A834HYX2</accession>
<evidence type="ECO:0000256" key="1">
    <source>
        <dbReference type="ARBA" id="ARBA00004412"/>
    </source>
</evidence>
<dbReference type="SMART" id="SM00064">
    <property type="entry name" value="FYVE"/>
    <property type="match status" value="1"/>
</dbReference>
<evidence type="ECO:0000256" key="4">
    <source>
        <dbReference type="ARBA" id="ARBA00022448"/>
    </source>
</evidence>
<evidence type="ECO:0000256" key="12">
    <source>
        <dbReference type="ARBA" id="ARBA00022927"/>
    </source>
</evidence>
<evidence type="ECO:0000256" key="11">
    <source>
        <dbReference type="ARBA" id="ARBA00022833"/>
    </source>
</evidence>
<dbReference type="PROSITE" id="PS50089">
    <property type="entry name" value="ZF_RING_2"/>
    <property type="match status" value="1"/>
</dbReference>
<sequence length="642" mass="75394">MDESERSQVEEDIQGKIEKYIKENNDLQNENQRMTDEFNSQRAKWKVLFLQKEDELILKNEENKSLLDQIVKLKNELDDVKSQLVVDSIRLESDFEVEKRKAEEEIASLQRLVHETVEESSSTRSFYDQDLAKLQTYIQHLQKENGILKHELNQYQQASNQEHSLASNVVINACKGLAKKLGAEAFGSQEEKNIEKSQEDVEVLKSLVEPLEDQIKALKEKLRTTDEQLQKCRECKHLLNEPGKAIIQTPEKMLLQNISTNTSFDMQRGDNIACDMCSNYEAQLVKEQQNVSELKAKLQTCEKATERHKEDLIKEIGFRKEMEEKWNEKREEHKQQVASLTKITDSTEQEIKKLKQYFEQVTHEMRSELSKLTREREQIYKEWDKVQKENEHLVGKYTIHSQELQSEAINLPNTVEELHELVLKNHQDLIIAKVGKEQAEEEVNNLQSSMMLLRDQIESDLHERKTIEDTLDREIKSLQSQLGEMDKERKYYVAKYSEVSEKCERIRELEHYIKELEAQNSELKSRVQTFQHDLETNETVQRDFVRLSQNLQVQLEKIRESDNQVRWQHEEDVDECPHCRNPFTNTKKKTHCRHCGQIYCQSCLTKSVQSGPNLRPSRVCDVCHTLLVKSSAPYFSKEPPMT</sequence>
<keyword evidence="4" id="KW-0813">Transport</keyword>
<feature type="coiled-coil region" evidence="15">
    <location>
        <begin position="436"/>
        <end position="533"/>
    </location>
</feature>
<evidence type="ECO:0000256" key="15">
    <source>
        <dbReference type="SAM" id="Coils"/>
    </source>
</evidence>
<keyword evidence="5" id="KW-0963">Cytoplasm</keyword>
<dbReference type="Gene3D" id="1.20.5.730">
    <property type="entry name" value="Single helix bin"/>
    <property type="match status" value="1"/>
</dbReference>
<dbReference type="EMBL" id="JAACXV010014070">
    <property type="protein sequence ID" value="KAF7270699.1"/>
    <property type="molecule type" value="Genomic_DNA"/>
</dbReference>
<evidence type="ECO:0000256" key="13">
    <source>
        <dbReference type="ARBA" id="ARBA00023054"/>
    </source>
</evidence>
<evidence type="ECO:0000256" key="9">
    <source>
        <dbReference type="ARBA" id="ARBA00022753"/>
    </source>
</evidence>
<dbReference type="AlphaFoldDB" id="A0A834HYX2"/>
<evidence type="ECO:0000256" key="2">
    <source>
        <dbReference type="ARBA" id="ARBA00004496"/>
    </source>
</evidence>
<evidence type="ECO:0000256" key="8">
    <source>
        <dbReference type="ARBA" id="ARBA00022723"/>
    </source>
</evidence>
<dbReference type="Pfam" id="PF09311">
    <property type="entry name" value="Rab5-bind"/>
    <property type="match status" value="1"/>
</dbReference>
<evidence type="ECO:0000313" key="19">
    <source>
        <dbReference type="Proteomes" id="UP000625711"/>
    </source>
</evidence>
<protein>
    <recommendedName>
        <fullName evidence="20">Rab GTPase-binding effector protein 1</fullName>
    </recommendedName>
</protein>
<evidence type="ECO:0000256" key="7">
    <source>
        <dbReference type="ARBA" id="ARBA00022583"/>
    </source>
</evidence>
<dbReference type="SUPFAM" id="SSF103652">
    <property type="entry name" value="G protein-binding domain"/>
    <property type="match status" value="1"/>
</dbReference>
<evidence type="ECO:0000256" key="10">
    <source>
        <dbReference type="ARBA" id="ARBA00022771"/>
    </source>
</evidence>
<evidence type="ECO:0000256" key="14">
    <source>
        <dbReference type="PROSITE-ProRule" id="PRU00175"/>
    </source>
</evidence>
<dbReference type="Gene3D" id="3.30.40.10">
    <property type="entry name" value="Zinc/RING finger domain, C3HC4 (zinc finger)"/>
    <property type="match status" value="1"/>
</dbReference>
<comment type="subcellular location">
    <subcellularLocation>
        <location evidence="2">Cytoplasm</location>
    </subcellularLocation>
    <subcellularLocation>
        <location evidence="1">Early endosome</location>
    </subcellularLocation>
</comment>
<dbReference type="OrthoDB" id="79940at2759"/>
<keyword evidence="12" id="KW-0653">Protein transport</keyword>
<keyword evidence="8" id="KW-0479">Metal-binding</keyword>
<evidence type="ECO:0000259" key="17">
    <source>
        <dbReference type="PROSITE" id="PS50178"/>
    </source>
</evidence>
<dbReference type="PANTHER" id="PTHR31179:SF7">
    <property type="entry name" value="FYVE-TYPE DOMAIN-CONTAINING PROTEIN"/>
    <property type="match status" value="1"/>
</dbReference>
<feature type="coiled-coil region" evidence="15">
    <location>
        <begin position="10"/>
        <end position="158"/>
    </location>
</feature>
<dbReference type="InterPro" id="IPR015390">
    <property type="entry name" value="Rabaptin_Rab5-bd_dom"/>
</dbReference>
<evidence type="ECO:0000313" key="18">
    <source>
        <dbReference type="EMBL" id="KAF7270699.1"/>
    </source>
</evidence>
<feature type="domain" description="RING-type" evidence="16">
    <location>
        <begin position="576"/>
        <end position="624"/>
    </location>
</feature>
<evidence type="ECO:0000256" key="3">
    <source>
        <dbReference type="ARBA" id="ARBA00006603"/>
    </source>
</evidence>
<evidence type="ECO:0000259" key="16">
    <source>
        <dbReference type="PROSITE" id="PS50089"/>
    </source>
</evidence>
<dbReference type="GO" id="GO:0008270">
    <property type="term" value="F:zinc ion binding"/>
    <property type="evidence" value="ECO:0007669"/>
    <property type="project" value="UniProtKB-KW"/>
</dbReference>
<dbReference type="InterPro" id="IPR003914">
    <property type="entry name" value="Rabaptin"/>
</dbReference>
<keyword evidence="6" id="KW-0597">Phosphoprotein</keyword>
<comment type="caution">
    <text evidence="18">The sequence shown here is derived from an EMBL/GenBank/DDBJ whole genome shotgun (WGS) entry which is preliminary data.</text>
</comment>
<dbReference type="InterPro" id="IPR001841">
    <property type="entry name" value="Znf_RING"/>
</dbReference>
<evidence type="ECO:0000256" key="6">
    <source>
        <dbReference type="ARBA" id="ARBA00022553"/>
    </source>
</evidence>
<organism evidence="18 19">
    <name type="scientific">Rhynchophorus ferrugineus</name>
    <name type="common">Red palm weevil</name>
    <name type="synonym">Curculio ferrugineus</name>
    <dbReference type="NCBI Taxonomy" id="354439"/>
    <lineage>
        <taxon>Eukaryota</taxon>
        <taxon>Metazoa</taxon>
        <taxon>Ecdysozoa</taxon>
        <taxon>Arthropoda</taxon>
        <taxon>Hexapoda</taxon>
        <taxon>Insecta</taxon>
        <taxon>Pterygota</taxon>
        <taxon>Neoptera</taxon>
        <taxon>Endopterygota</taxon>
        <taxon>Coleoptera</taxon>
        <taxon>Polyphaga</taxon>
        <taxon>Cucujiformia</taxon>
        <taxon>Curculionidae</taxon>
        <taxon>Dryophthorinae</taxon>
        <taxon>Rhynchophorus</taxon>
    </lineage>
</organism>
<dbReference type="FunFam" id="1.20.5.730:FF:000005">
    <property type="entry name" value="RABaptiN (Rab effector)"/>
    <property type="match status" value="1"/>
</dbReference>
<keyword evidence="9" id="KW-0967">Endosome</keyword>
<dbReference type="Proteomes" id="UP000625711">
    <property type="component" value="Unassembled WGS sequence"/>
</dbReference>
<dbReference type="PROSITE" id="PS50178">
    <property type="entry name" value="ZF_FYVE"/>
    <property type="match status" value="1"/>
</dbReference>
<dbReference type="SUPFAM" id="SSF57903">
    <property type="entry name" value="FYVE/PHD zinc finger"/>
    <property type="match status" value="1"/>
</dbReference>
<evidence type="ECO:0000256" key="5">
    <source>
        <dbReference type="ARBA" id="ARBA00022490"/>
    </source>
</evidence>
<dbReference type="InterPro" id="IPR018514">
    <property type="entry name" value="Rabaptin_CC"/>
</dbReference>
<dbReference type="InterPro" id="IPR013083">
    <property type="entry name" value="Znf_RING/FYVE/PHD"/>
</dbReference>
<keyword evidence="7" id="KW-0254">Endocytosis</keyword>
<proteinExistence type="inferred from homology"/>
<feature type="domain" description="FYVE-type" evidence="17">
    <location>
        <begin position="570"/>
        <end position="628"/>
    </location>
</feature>
<dbReference type="InterPro" id="IPR000306">
    <property type="entry name" value="Znf_FYVE"/>
</dbReference>
<dbReference type="Pfam" id="PF01363">
    <property type="entry name" value="FYVE"/>
    <property type="match status" value="1"/>
</dbReference>
<dbReference type="InterPro" id="IPR017455">
    <property type="entry name" value="Znf_FYVE-rel"/>
</dbReference>